<proteinExistence type="predicted"/>
<dbReference type="EMBL" id="QMFZ01000016">
    <property type="protein sequence ID" value="RBB37893.1"/>
    <property type="molecule type" value="Genomic_DNA"/>
</dbReference>
<evidence type="ECO:0000313" key="2">
    <source>
        <dbReference type="EMBL" id="RBB37893.1"/>
    </source>
</evidence>
<organism evidence="2 3">
    <name type="scientific">Burkholderia reimsis</name>
    <dbReference type="NCBI Taxonomy" id="2234132"/>
    <lineage>
        <taxon>Bacteria</taxon>
        <taxon>Pseudomonadati</taxon>
        <taxon>Pseudomonadota</taxon>
        <taxon>Betaproteobacteria</taxon>
        <taxon>Burkholderiales</taxon>
        <taxon>Burkholderiaceae</taxon>
        <taxon>Burkholderia</taxon>
    </lineage>
</organism>
<feature type="region of interest" description="Disordered" evidence="1">
    <location>
        <begin position="24"/>
        <end position="44"/>
    </location>
</feature>
<keyword evidence="3" id="KW-1185">Reference proteome</keyword>
<dbReference type="Proteomes" id="UP000252458">
    <property type="component" value="Unassembled WGS sequence"/>
</dbReference>
<protein>
    <submittedName>
        <fullName evidence="2">Uncharacterized protein</fullName>
    </submittedName>
</protein>
<reference evidence="2 3" key="1">
    <citation type="submission" date="2018-06" db="EMBL/GenBank/DDBJ databases">
        <title>Draft genome sequence of Burkholderia reimsis strain BE51 isolated from a French agricultural soil.</title>
        <authorList>
            <person name="Esmaeel Q."/>
        </authorList>
    </citation>
    <scope>NUCLEOTIDE SEQUENCE [LARGE SCALE GENOMIC DNA]</scope>
    <source>
        <strain evidence="2 3">BE51</strain>
    </source>
</reference>
<evidence type="ECO:0000256" key="1">
    <source>
        <dbReference type="SAM" id="MobiDB-lite"/>
    </source>
</evidence>
<gene>
    <name evidence="2" type="ORF">DPV79_19550</name>
</gene>
<sequence>MSQSTSASPRQIHLDAIVQRASGNMSAWRHPDAAGDASTSTSDGHRKIAAISNIGSGSSRNRQLAFVSGLPVEC</sequence>
<dbReference type="AlphaFoldDB" id="A0A365QSZ4"/>
<accession>A0A365QSZ4</accession>
<comment type="caution">
    <text evidence="2">The sequence shown here is derived from an EMBL/GenBank/DDBJ whole genome shotgun (WGS) entry which is preliminary data.</text>
</comment>
<dbReference type="RefSeq" id="WP_113046239.1">
    <property type="nucleotide sequence ID" value="NZ_QMFZ01000016.1"/>
</dbReference>
<name>A0A365QSZ4_9BURK</name>
<evidence type="ECO:0000313" key="3">
    <source>
        <dbReference type="Proteomes" id="UP000252458"/>
    </source>
</evidence>